<reference evidence="1 2" key="1">
    <citation type="submission" date="2020-04" db="EMBL/GenBank/DDBJ databases">
        <title>MicrobeNet Type strains.</title>
        <authorList>
            <person name="Nicholson A.C."/>
        </authorList>
    </citation>
    <scope>NUCLEOTIDE SEQUENCE [LARGE SCALE GENOMIC DNA]</scope>
    <source>
        <strain evidence="1 2">ATCC BAA-277</strain>
    </source>
</reference>
<organism evidence="1 2">
    <name type="scientific">Actinomadura latina</name>
    <dbReference type="NCBI Taxonomy" id="163603"/>
    <lineage>
        <taxon>Bacteria</taxon>
        <taxon>Bacillati</taxon>
        <taxon>Actinomycetota</taxon>
        <taxon>Actinomycetes</taxon>
        <taxon>Streptosporangiales</taxon>
        <taxon>Thermomonosporaceae</taxon>
        <taxon>Actinomadura</taxon>
    </lineage>
</organism>
<dbReference type="AlphaFoldDB" id="A0A846YVF0"/>
<proteinExistence type="predicted"/>
<keyword evidence="2" id="KW-1185">Reference proteome</keyword>
<accession>A0A846YVF0</accession>
<comment type="caution">
    <text evidence="1">The sequence shown here is derived from an EMBL/GenBank/DDBJ whole genome shotgun (WGS) entry which is preliminary data.</text>
</comment>
<dbReference type="RefSeq" id="WP_067629292.1">
    <property type="nucleotide sequence ID" value="NZ_JAAXPI010000002.1"/>
</dbReference>
<protein>
    <submittedName>
        <fullName evidence="1">Uncharacterized protein</fullName>
    </submittedName>
</protein>
<evidence type="ECO:0000313" key="2">
    <source>
        <dbReference type="Proteomes" id="UP000579250"/>
    </source>
</evidence>
<evidence type="ECO:0000313" key="1">
    <source>
        <dbReference type="EMBL" id="NKZ02584.1"/>
    </source>
</evidence>
<sequence length="70" mass="7787">MAEITVKRWSADHFTPKAEKSKAGKCAQGGSAVCKREAEFTIVYPTGESIATCPDHLITYVRTRINDDER</sequence>
<name>A0A846YVF0_9ACTN</name>
<dbReference type="EMBL" id="JAAXPI010000002">
    <property type="protein sequence ID" value="NKZ02584.1"/>
    <property type="molecule type" value="Genomic_DNA"/>
</dbReference>
<gene>
    <name evidence="1" type="ORF">HGB48_02250</name>
</gene>
<dbReference type="Proteomes" id="UP000579250">
    <property type="component" value="Unassembled WGS sequence"/>
</dbReference>